<evidence type="ECO:0000256" key="10">
    <source>
        <dbReference type="PIRSR" id="PIRSR601834-1"/>
    </source>
</evidence>
<keyword evidence="4 10" id="KW-0285">Flavoprotein</keyword>
<dbReference type="SUPFAM" id="SSF52343">
    <property type="entry name" value="Ferredoxin reductase-like, C-terminal NADP-linked domain"/>
    <property type="match status" value="1"/>
</dbReference>
<comment type="catalytic activity">
    <reaction evidence="9 11">
        <text>2 Fe(III)-[cytochrome b5] + NADH = 2 Fe(II)-[cytochrome b5] + NAD(+) + H(+)</text>
        <dbReference type="Rhea" id="RHEA:46680"/>
        <dbReference type="Rhea" id="RHEA-COMP:10438"/>
        <dbReference type="Rhea" id="RHEA-COMP:10439"/>
        <dbReference type="ChEBI" id="CHEBI:15378"/>
        <dbReference type="ChEBI" id="CHEBI:29033"/>
        <dbReference type="ChEBI" id="CHEBI:29034"/>
        <dbReference type="ChEBI" id="CHEBI:57540"/>
        <dbReference type="ChEBI" id="CHEBI:57945"/>
        <dbReference type="EC" id="1.6.2.2"/>
    </reaction>
</comment>
<evidence type="ECO:0000256" key="3">
    <source>
        <dbReference type="ARBA" id="ARBA00006105"/>
    </source>
</evidence>
<feature type="binding site" evidence="10">
    <location>
        <position position="29"/>
    </location>
    <ligand>
        <name>FAD</name>
        <dbReference type="ChEBI" id="CHEBI:57692"/>
    </ligand>
</feature>
<feature type="binding site" evidence="10">
    <location>
        <position position="46"/>
    </location>
    <ligand>
        <name>FAD</name>
        <dbReference type="ChEBI" id="CHEBI:57692"/>
    </ligand>
</feature>
<dbReference type="GO" id="GO:0005739">
    <property type="term" value="C:mitochondrion"/>
    <property type="evidence" value="ECO:0007669"/>
    <property type="project" value="UniProtKB-SubCell"/>
</dbReference>
<gene>
    <name evidence="13" type="ORF">Ctob_004944</name>
</gene>
<feature type="binding site" evidence="10">
    <location>
        <position position="54"/>
    </location>
    <ligand>
        <name>FAD</name>
        <dbReference type="ChEBI" id="CHEBI:57692"/>
    </ligand>
</feature>
<evidence type="ECO:0000259" key="12">
    <source>
        <dbReference type="PROSITE" id="PS51384"/>
    </source>
</evidence>
<evidence type="ECO:0000256" key="5">
    <source>
        <dbReference type="ARBA" id="ARBA00022827"/>
    </source>
</evidence>
<comment type="caution">
    <text evidence="13">The sequence shown here is derived from an EMBL/GenBank/DDBJ whole genome shotgun (WGS) entry which is preliminary data.</text>
</comment>
<feature type="binding site" evidence="10">
    <location>
        <position position="28"/>
    </location>
    <ligand>
        <name>FAD</name>
        <dbReference type="ChEBI" id="CHEBI:57692"/>
    </ligand>
</feature>
<dbReference type="Pfam" id="PF00175">
    <property type="entry name" value="NAD_binding_1"/>
    <property type="match status" value="1"/>
</dbReference>
<dbReference type="OrthoDB" id="432685at2759"/>
<evidence type="ECO:0000256" key="2">
    <source>
        <dbReference type="ARBA" id="ARBA00004173"/>
    </source>
</evidence>
<dbReference type="PROSITE" id="PS51384">
    <property type="entry name" value="FAD_FR"/>
    <property type="match status" value="1"/>
</dbReference>
<evidence type="ECO:0000313" key="13">
    <source>
        <dbReference type="EMBL" id="KOO32078.1"/>
    </source>
</evidence>
<dbReference type="Proteomes" id="UP000037460">
    <property type="component" value="Unassembled WGS sequence"/>
</dbReference>
<keyword evidence="6 11" id="KW-0560">Oxidoreductase</keyword>
<protein>
    <recommendedName>
        <fullName evidence="11">NADH-cytochrome b5 reductase</fullName>
        <ecNumber evidence="11">1.6.2.2</ecNumber>
    </recommendedName>
</protein>
<dbReference type="PANTHER" id="PTHR19370">
    <property type="entry name" value="NADH-CYTOCHROME B5 REDUCTASE"/>
    <property type="match status" value="1"/>
</dbReference>
<dbReference type="FunFam" id="3.40.50.80:FF:000009">
    <property type="entry name" value="NADH-cytochrome b5 reductase"/>
    <property type="match status" value="1"/>
</dbReference>
<dbReference type="Gene3D" id="3.40.50.80">
    <property type="entry name" value="Nucleotide-binding domain of ferredoxin-NADP reductase (FNR) module"/>
    <property type="match status" value="1"/>
</dbReference>
<evidence type="ECO:0000313" key="14">
    <source>
        <dbReference type="Proteomes" id="UP000037460"/>
    </source>
</evidence>
<dbReference type="PRINTS" id="PR00371">
    <property type="entry name" value="FPNCR"/>
</dbReference>
<dbReference type="InterPro" id="IPR001709">
    <property type="entry name" value="Flavoprot_Pyr_Nucl_cyt_Rdtase"/>
</dbReference>
<dbReference type="Pfam" id="PF00970">
    <property type="entry name" value="FAD_binding_6"/>
    <property type="match status" value="1"/>
</dbReference>
<reference evidence="14" key="1">
    <citation type="journal article" date="2015" name="PLoS Genet.">
        <title>Genome Sequence and Transcriptome Analyses of Chrysochromulina tobin: Metabolic Tools for Enhanced Algal Fitness in the Prominent Order Prymnesiales (Haptophyceae).</title>
        <authorList>
            <person name="Hovde B.T."/>
            <person name="Deodato C.R."/>
            <person name="Hunsperger H.M."/>
            <person name="Ryken S.A."/>
            <person name="Yost W."/>
            <person name="Jha R.K."/>
            <person name="Patterson J."/>
            <person name="Monnat R.J. Jr."/>
            <person name="Barlow S.B."/>
            <person name="Starkenburg S.R."/>
            <person name="Cattolico R.A."/>
        </authorList>
    </citation>
    <scope>NUCLEOTIDE SEQUENCE</scope>
    <source>
        <strain evidence="14">CCMP291</strain>
    </source>
</reference>
<keyword evidence="5 10" id="KW-0274">FAD</keyword>
<dbReference type="PANTHER" id="PTHR19370:SF171">
    <property type="entry name" value="NADH-CYTOCHROME B5 REDUCTASE 2"/>
    <property type="match status" value="1"/>
</dbReference>
<feature type="binding site" evidence="10">
    <location>
        <position position="27"/>
    </location>
    <ligand>
        <name>FAD</name>
        <dbReference type="ChEBI" id="CHEBI:57692"/>
    </ligand>
</feature>
<proteinExistence type="inferred from homology"/>
<dbReference type="GO" id="GO:0090524">
    <property type="term" value="F:cytochrome-b5 reductase activity, acting on NADH"/>
    <property type="evidence" value="ECO:0007669"/>
    <property type="project" value="UniProtKB-EC"/>
</dbReference>
<feature type="binding site" evidence="10">
    <location>
        <position position="53"/>
    </location>
    <ligand>
        <name>FAD</name>
        <dbReference type="ChEBI" id="CHEBI:57692"/>
    </ligand>
</feature>
<evidence type="ECO:0000256" key="7">
    <source>
        <dbReference type="ARBA" id="ARBA00023027"/>
    </source>
</evidence>
<dbReference type="Gene3D" id="2.40.30.10">
    <property type="entry name" value="Translation factors"/>
    <property type="match status" value="1"/>
</dbReference>
<dbReference type="PRINTS" id="PR00406">
    <property type="entry name" value="CYTB5RDTASE"/>
</dbReference>
<dbReference type="AlphaFoldDB" id="A0A0M0K111"/>
<dbReference type="InterPro" id="IPR001433">
    <property type="entry name" value="OxRdtase_FAD/NAD-bd"/>
</dbReference>
<accession>A0A0M0K111</accession>
<dbReference type="SUPFAM" id="SSF63380">
    <property type="entry name" value="Riboflavin synthase domain-like"/>
    <property type="match status" value="1"/>
</dbReference>
<evidence type="ECO:0000256" key="4">
    <source>
        <dbReference type="ARBA" id="ARBA00022630"/>
    </source>
</evidence>
<comment type="cofactor">
    <cofactor evidence="1 10 11">
        <name>FAD</name>
        <dbReference type="ChEBI" id="CHEBI:57692"/>
    </cofactor>
</comment>
<sequence>MTVASCLLTKADIGKEKPDGSRGAVLRPYTPVSRPDEQGYLELAVKSYPNGVMSKHIASLKIGDTLDFKGPNLKLPYKANEYSKIGMVAGGTGIAPMLQVIDEILENPEDKTKVSLVFANVSVDDILLKKAIDARESLHPDRLTVHYVVDKAPAFPKFKLAGVGYLTTSILQSTLPPPSESSKIYVCGPPPMYKAICGAKGTKDDPYAQGELSGVLKQLGYSEAQVFKF</sequence>
<dbReference type="CDD" id="cd06183">
    <property type="entry name" value="cyt_b5_reduct_like"/>
    <property type="match status" value="1"/>
</dbReference>
<evidence type="ECO:0000256" key="1">
    <source>
        <dbReference type="ARBA" id="ARBA00001974"/>
    </source>
</evidence>
<dbReference type="InterPro" id="IPR017927">
    <property type="entry name" value="FAD-bd_FR_type"/>
</dbReference>
<dbReference type="EMBL" id="JWZX01001854">
    <property type="protein sequence ID" value="KOO32078.1"/>
    <property type="molecule type" value="Genomic_DNA"/>
</dbReference>
<dbReference type="InterPro" id="IPR008333">
    <property type="entry name" value="Cbr1-like_FAD-bd_dom"/>
</dbReference>
<feature type="domain" description="FAD-binding FR-type" evidence="12">
    <location>
        <begin position="1"/>
        <end position="78"/>
    </location>
</feature>
<evidence type="ECO:0000256" key="8">
    <source>
        <dbReference type="ARBA" id="ARBA00023128"/>
    </source>
</evidence>
<keyword evidence="8" id="KW-0496">Mitochondrion</keyword>
<dbReference type="InterPro" id="IPR017938">
    <property type="entry name" value="Riboflavin_synthase-like_b-brl"/>
</dbReference>
<evidence type="ECO:0000256" key="6">
    <source>
        <dbReference type="ARBA" id="ARBA00023002"/>
    </source>
</evidence>
<evidence type="ECO:0000256" key="11">
    <source>
        <dbReference type="RuleBase" id="RU361226"/>
    </source>
</evidence>
<keyword evidence="14" id="KW-1185">Reference proteome</keyword>
<evidence type="ECO:0000256" key="9">
    <source>
        <dbReference type="ARBA" id="ARBA00047682"/>
    </source>
</evidence>
<comment type="subcellular location">
    <subcellularLocation>
        <location evidence="2">Mitochondrion</location>
    </subcellularLocation>
</comment>
<dbReference type="InterPro" id="IPR039261">
    <property type="entry name" value="FNR_nucleotide-bd"/>
</dbReference>
<organism evidence="13 14">
    <name type="scientific">Chrysochromulina tobinii</name>
    <dbReference type="NCBI Taxonomy" id="1460289"/>
    <lineage>
        <taxon>Eukaryota</taxon>
        <taxon>Haptista</taxon>
        <taxon>Haptophyta</taxon>
        <taxon>Prymnesiophyceae</taxon>
        <taxon>Prymnesiales</taxon>
        <taxon>Chrysochromulinaceae</taxon>
        <taxon>Chrysochromulina</taxon>
    </lineage>
</organism>
<comment type="similarity">
    <text evidence="3 11">Belongs to the flavoprotein pyridine nucleotide cytochrome reductase family.</text>
</comment>
<keyword evidence="7 11" id="KW-0520">NAD</keyword>
<dbReference type="EC" id="1.6.2.2" evidence="11"/>
<dbReference type="InterPro" id="IPR001834">
    <property type="entry name" value="CBR-like"/>
</dbReference>
<name>A0A0M0K111_9EUKA</name>